<accession>A0A2A4T512</accession>
<reference evidence="2" key="1">
    <citation type="submission" date="2017-08" db="EMBL/GenBank/DDBJ databases">
        <title>A dynamic microbial community with high functional redundancy inhabits the cold, oxic subseafloor aquifer.</title>
        <authorList>
            <person name="Tully B.J."/>
            <person name="Wheat C.G."/>
            <person name="Glazer B.T."/>
            <person name="Huber J.A."/>
        </authorList>
    </citation>
    <scope>NUCLEOTIDE SEQUENCE [LARGE SCALE GENOMIC DNA]</scope>
</reference>
<dbReference type="EMBL" id="NVSR01000035">
    <property type="protein sequence ID" value="PCI28369.1"/>
    <property type="molecule type" value="Genomic_DNA"/>
</dbReference>
<protein>
    <recommendedName>
        <fullName evidence="3">Tetratricopeptide repeat protein</fullName>
    </recommendedName>
</protein>
<evidence type="ECO:0008006" key="3">
    <source>
        <dbReference type="Google" id="ProtNLM"/>
    </source>
</evidence>
<dbReference type="Gene3D" id="1.25.40.10">
    <property type="entry name" value="Tetratricopeptide repeat domain"/>
    <property type="match status" value="1"/>
</dbReference>
<evidence type="ECO:0000313" key="1">
    <source>
        <dbReference type="EMBL" id="PCI28369.1"/>
    </source>
</evidence>
<dbReference type="AlphaFoldDB" id="A0A2A4T512"/>
<evidence type="ECO:0000313" key="2">
    <source>
        <dbReference type="Proteomes" id="UP000218113"/>
    </source>
</evidence>
<comment type="caution">
    <text evidence="1">The sequence shown here is derived from an EMBL/GenBank/DDBJ whole genome shotgun (WGS) entry which is preliminary data.</text>
</comment>
<sequence>MFDYQEKPNASPRLVQYFNKLGHDWEQAGKLREATGYYRKANAISLEVYGSEHRLTKSLSAKVNILLMQQKQKQAG</sequence>
<organism evidence="1 2">
    <name type="scientific">SAR324 cluster bacterium</name>
    <dbReference type="NCBI Taxonomy" id="2024889"/>
    <lineage>
        <taxon>Bacteria</taxon>
        <taxon>Deltaproteobacteria</taxon>
        <taxon>SAR324 cluster</taxon>
    </lineage>
</organism>
<proteinExistence type="predicted"/>
<gene>
    <name evidence="1" type="ORF">COB67_06565</name>
</gene>
<name>A0A2A4T512_9DELT</name>
<dbReference type="InterPro" id="IPR011990">
    <property type="entry name" value="TPR-like_helical_dom_sf"/>
</dbReference>
<dbReference type="Proteomes" id="UP000218113">
    <property type="component" value="Unassembled WGS sequence"/>
</dbReference>